<name>A0A1U7ZE61_NELNU</name>
<dbReference type="Pfam" id="PF00295">
    <property type="entry name" value="Glyco_hydro_28"/>
    <property type="match status" value="1"/>
</dbReference>
<dbReference type="InterPro" id="IPR012334">
    <property type="entry name" value="Pectin_lyas_fold"/>
</dbReference>
<dbReference type="STRING" id="4432.A0A1U7ZE61"/>
<dbReference type="GO" id="GO:0004650">
    <property type="term" value="F:polygalacturonase activity"/>
    <property type="evidence" value="ECO:0007669"/>
    <property type="project" value="InterPro"/>
</dbReference>
<keyword evidence="5 8" id="KW-0378">Hydrolase</keyword>
<dbReference type="Gene3D" id="2.160.20.10">
    <property type="entry name" value="Single-stranded right-handed beta-helix, Pectin lyase-like"/>
    <property type="match status" value="1"/>
</dbReference>
<dbReference type="KEGG" id="nnu:104593661"/>
<organism evidence="9 10">
    <name type="scientific">Nelumbo nucifera</name>
    <name type="common">Sacred lotus</name>
    <dbReference type="NCBI Taxonomy" id="4432"/>
    <lineage>
        <taxon>Eukaryota</taxon>
        <taxon>Viridiplantae</taxon>
        <taxon>Streptophyta</taxon>
        <taxon>Embryophyta</taxon>
        <taxon>Tracheophyta</taxon>
        <taxon>Spermatophyta</taxon>
        <taxon>Magnoliopsida</taxon>
        <taxon>Proteales</taxon>
        <taxon>Nelumbonaceae</taxon>
        <taxon>Nelumbo</taxon>
    </lineage>
</organism>
<dbReference type="FunFam" id="2.160.20.10:FF:000004">
    <property type="entry name" value="Pectin lyase-like superfamily protein"/>
    <property type="match status" value="1"/>
</dbReference>
<accession>A0A1U7ZE61</accession>
<comment type="subcellular location">
    <subcellularLocation>
        <location evidence="1">Secreted</location>
        <location evidence="1">Cell wall</location>
    </subcellularLocation>
</comment>
<evidence type="ECO:0000313" key="9">
    <source>
        <dbReference type="Proteomes" id="UP000189703"/>
    </source>
</evidence>
<keyword evidence="4" id="KW-0964">Secreted</keyword>
<dbReference type="PROSITE" id="PS00502">
    <property type="entry name" value="POLYGALACTURONASE"/>
    <property type="match status" value="1"/>
</dbReference>
<dbReference type="GO" id="GO:0071555">
    <property type="term" value="P:cell wall organization"/>
    <property type="evidence" value="ECO:0007669"/>
    <property type="project" value="UniProtKB-KW"/>
</dbReference>
<keyword evidence="7" id="KW-0961">Cell wall biogenesis/degradation</keyword>
<sequence>MLKILAFLFSLLGVFFYPTSADTTYNVVDLGARPDGHTDSTHAFLSAWAKACGSDSPATIYVPPGSFLLGRAFFSGPCKSNKVTLQIDGSLVAPSDYRVLAGSPFWLFFDEVDGFTINGGTIDGQGSSLWKCKADGKKCPDGARSLTIKKSRNIVINRLLLTNGQLFHLVIDGCENVHLEGVNVKTPGDSPNTDGIHVQSSSDVTILGSNIQTGDDCISIGYGATSLWMENNSCGPGHGISIGSLGRVPNEPGVQNVTVTSSTFTGTENGLRIKTFATPHDGFVNEVHFEHATMNNVKNPIIIDQNYCDGGCHGGASGVKISNVTYKDIHGTSATQVAMSFHCSPKNPCKGIILEDIHLSCEGHAAESSCSNAEGIVYGSIEPESCLHA</sequence>
<evidence type="ECO:0000256" key="7">
    <source>
        <dbReference type="ARBA" id="ARBA00023316"/>
    </source>
</evidence>
<evidence type="ECO:0000256" key="2">
    <source>
        <dbReference type="ARBA" id="ARBA00008834"/>
    </source>
</evidence>
<protein>
    <submittedName>
        <fullName evidence="10">Polygalacturonase-like</fullName>
    </submittedName>
</protein>
<evidence type="ECO:0000256" key="8">
    <source>
        <dbReference type="RuleBase" id="RU361169"/>
    </source>
</evidence>
<dbReference type="InterPro" id="IPR011050">
    <property type="entry name" value="Pectin_lyase_fold/virulence"/>
</dbReference>
<keyword evidence="3" id="KW-0134">Cell wall</keyword>
<gene>
    <name evidence="10" type="primary">LOC104593661</name>
</gene>
<evidence type="ECO:0000256" key="3">
    <source>
        <dbReference type="ARBA" id="ARBA00022512"/>
    </source>
</evidence>
<dbReference type="AlphaFoldDB" id="A0A1U7ZE61"/>
<keyword evidence="6 8" id="KW-0326">Glycosidase</keyword>
<dbReference type="OrthoDB" id="187139at2759"/>
<comment type="similarity">
    <text evidence="2 8">Belongs to the glycosyl hydrolase 28 family.</text>
</comment>
<dbReference type="GeneID" id="104593661"/>
<dbReference type="eggNOG" id="ENOG502QRN7">
    <property type="taxonomic scope" value="Eukaryota"/>
</dbReference>
<dbReference type="GO" id="GO:0005975">
    <property type="term" value="P:carbohydrate metabolic process"/>
    <property type="evidence" value="ECO:0007669"/>
    <property type="project" value="InterPro"/>
</dbReference>
<dbReference type="SUPFAM" id="SSF51126">
    <property type="entry name" value="Pectin lyase-like"/>
    <property type="match status" value="1"/>
</dbReference>
<dbReference type="RefSeq" id="XP_010251931.1">
    <property type="nucleotide sequence ID" value="XM_010253629.1"/>
</dbReference>
<evidence type="ECO:0000256" key="1">
    <source>
        <dbReference type="ARBA" id="ARBA00004191"/>
    </source>
</evidence>
<dbReference type="InterPro" id="IPR000743">
    <property type="entry name" value="Glyco_hydro_28"/>
</dbReference>
<proteinExistence type="inferred from homology"/>
<dbReference type="SMART" id="SM00710">
    <property type="entry name" value="PbH1"/>
    <property type="match status" value="5"/>
</dbReference>
<evidence type="ECO:0000256" key="5">
    <source>
        <dbReference type="ARBA" id="ARBA00022801"/>
    </source>
</evidence>
<reference evidence="10" key="1">
    <citation type="submission" date="2025-08" db="UniProtKB">
        <authorList>
            <consortium name="RefSeq"/>
        </authorList>
    </citation>
    <scope>IDENTIFICATION</scope>
</reference>
<dbReference type="InterPro" id="IPR006626">
    <property type="entry name" value="PbH1"/>
</dbReference>
<evidence type="ECO:0000313" key="10">
    <source>
        <dbReference type="RefSeq" id="XP_010251931.1"/>
    </source>
</evidence>
<dbReference type="OMA" id="CISISHG"/>
<evidence type="ECO:0000256" key="4">
    <source>
        <dbReference type="ARBA" id="ARBA00022525"/>
    </source>
</evidence>
<evidence type="ECO:0000256" key="6">
    <source>
        <dbReference type="ARBA" id="ARBA00023295"/>
    </source>
</evidence>
<keyword evidence="9" id="KW-1185">Reference proteome</keyword>
<dbReference type="Proteomes" id="UP000189703">
    <property type="component" value="Unplaced"/>
</dbReference>
<dbReference type="PANTHER" id="PTHR31375">
    <property type="match status" value="1"/>
</dbReference>